<evidence type="ECO:0008006" key="3">
    <source>
        <dbReference type="Google" id="ProtNLM"/>
    </source>
</evidence>
<gene>
    <name evidence="1" type="ORF">KIN_40550</name>
</gene>
<evidence type="ECO:0000313" key="2">
    <source>
        <dbReference type="Proteomes" id="UP000436822"/>
    </source>
</evidence>
<dbReference type="Gene3D" id="3.30.565.10">
    <property type="entry name" value="Histidine kinase-like ATPase, C-terminal domain"/>
    <property type="match status" value="1"/>
</dbReference>
<name>A0A6N6JKY6_9RHOB</name>
<organism evidence="1 2">
    <name type="scientific">Litoreibacter roseus</name>
    <dbReference type="NCBI Taxonomy" id="2601869"/>
    <lineage>
        <taxon>Bacteria</taxon>
        <taxon>Pseudomonadati</taxon>
        <taxon>Pseudomonadota</taxon>
        <taxon>Alphaproteobacteria</taxon>
        <taxon>Rhodobacterales</taxon>
        <taxon>Roseobacteraceae</taxon>
        <taxon>Litoreibacter</taxon>
    </lineage>
</organism>
<dbReference type="SUPFAM" id="SSF55874">
    <property type="entry name" value="ATPase domain of HSP90 chaperone/DNA topoisomerase II/histidine kinase"/>
    <property type="match status" value="1"/>
</dbReference>
<protein>
    <recommendedName>
        <fullName evidence="3">ATP-binding protein</fullName>
    </recommendedName>
</protein>
<dbReference type="AlphaFoldDB" id="A0A6N6JKY6"/>
<evidence type="ECO:0000313" key="1">
    <source>
        <dbReference type="EMBL" id="GFE66981.1"/>
    </source>
</evidence>
<dbReference type="InterPro" id="IPR036890">
    <property type="entry name" value="HATPase_C_sf"/>
</dbReference>
<reference evidence="1 2" key="1">
    <citation type="submission" date="2019-12" db="EMBL/GenBank/DDBJ databases">
        <title>Litoreibacter badius sp. nov., a novel bacteriochlorophyll a-containing bacterium in the genus Litoreibacter.</title>
        <authorList>
            <person name="Kanamuro M."/>
            <person name="Takabe Y."/>
            <person name="Mori K."/>
            <person name="Takaichi S."/>
            <person name="Hanada S."/>
        </authorList>
    </citation>
    <scope>NUCLEOTIDE SEQUENCE [LARGE SCALE GENOMIC DNA]</scope>
    <source>
        <strain evidence="1 2">K6</strain>
    </source>
</reference>
<dbReference type="Proteomes" id="UP000436822">
    <property type="component" value="Unassembled WGS sequence"/>
</dbReference>
<comment type="caution">
    <text evidence="1">The sequence shown here is derived from an EMBL/GenBank/DDBJ whole genome shotgun (WGS) entry which is preliminary data.</text>
</comment>
<accession>A0A6N6JKY6</accession>
<dbReference type="EMBL" id="BLJE01000007">
    <property type="protein sequence ID" value="GFE66981.1"/>
    <property type="molecule type" value="Genomic_DNA"/>
</dbReference>
<keyword evidence="2" id="KW-1185">Reference proteome</keyword>
<sequence>MLSISSLRGTLEGHALTQLVGDVANRVRRLPKPSNIADGLQPVFEAVSNGMHAIFDQFGENAQEVGQVFVDFSDTRNAGSYTIVVSDNGVGLEDERFAAFCTTDTDYKIERGGKGVGRLLWLDAFSKTRVVSIYRKNGQLMRRSFDFGLSGPEPIYNETVEEVVGVAPTGTIVTMTGLRSNSYSSAMPLQFAATIKHFGSHFLADFLLGKAPEMTVTFEGKSATFPESVNDMLLETKPALEFTSEKFGRLKLDSYVMKPQASADLDGSHQLHLVSSGRTVQTRKVDGLLGVKRVGPDGVGVFHACVSGSFLDERVNQERTQFNFAEKTAEELTKECVENAKKKIIPDEVDSYETYRLEQLEDFVDLYPSFGFESSKALLGKTPVNADNHEAFAKSLIPHKIRADRDRRELVQSVLERLTKDEEIQPDLAREIQLAAAEATKDENRQLMEYILRRKFIIEIMQALLGKVRILKGRLDTHLEDTFHQLICPMRVVSGNPAGVEPVTHDLWLLDERLAPATYFASDAMAKDFLDDDGSERIDLMVWDKVHGLGLGTEDKLERVILVEFKKPERTSYKGDYAINRQMNRYMDKLKDGKIRSYNGDLIELSKDVVFHCYIVADLVGDIKTDTQSWHDSPSGRGKFTYLGGEFRGTMEVVEWKELVRDAKVRNQNFLEAASLSFASKGDRLFSDRSSASSQAAE</sequence>
<proteinExistence type="predicted"/>